<dbReference type="Proteomes" id="UP000681526">
    <property type="component" value="Unassembled WGS sequence"/>
</dbReference>
<protein>
    <submittedName>
        <fullName evidence="2">Uncharacterized protein</fullName>
    </submittedName>
</protein>
<gene>
    <name evidence="2" type="primary">txxe 1251</name>
    <name evidence="2" type="ORF">TXXE_09010</name>
</gene>
<proteinExistence type="predicted"/>
<dbReference type="Pfam" id="PF09902">
    <property type="entry name" value="DUF2129"/>
    <property type="match status" value="1"/>
</dbReference>
<name>A0ABN7RT77_THEXY</name>
<keyword evidence="1" id="KW-0963">Cytoplasm</keyword>
<evidence type="ECO:0000313" key="3">
    <source>
        <dbReference type="Proteomes" id="UP000681526"/>
    </source>
</evidence>
<accession>A0ABN7RT77</accession>
<keyword evidence="3" id="KW-1185">Reference proteome</keyword>
<organism evidence="2 3">
    <name type="scientific">Thermobacillus xylanilyticus</name>
    <dbReference type="NCBI Taxonomy" id="76633"/>
    <lineage>
        <taxon>Bacteria</taxon>
        <taxon>Bacillati</taxon>
        <taxon>Bacillota</taxon>
        <taxon>Bacilli</taxon>
        <taxon>Bacillales</taxon>
        <taxon>Paenibacillaceae</taxon>
        <taxon>Thermobacillus</taxon>
    </lineage>
</organism>
<reference evidence="2 3" key="1">
    <citation type="submission" date="2021-04" db="EMBL/GenBank/DDBJ databases">
        <authorList>
            <person name="Rakotoarivonina H."/>
        </authorList>
    </citation>
    <scope>NUCLEOTIDE SEQUENCE [LARGE SCALE GENOMIC DNA]</scope>
    <source>
        <strain evidence="2 3">XE</strain>
    </source>
</reference>
<dbReference type="RefSeq" id="WP_213484337.1">
    <property type="nucleotide sequence ID" value="NZ_CAJRAY010000041.1"/>
</dbReference>
<sequence>MNDAHEQESGSAANESGSPFAERVGYIIWVSDHRLARNLDKYGTVHYISRRMNYAVVYMDADKAEDTVRNIERLPYVKKAERSFRGEIRTEYSKNVPDKTRSYSI</sequence>
<evidence type="ECO:0000256" key="1">
    <source>
        <dbReference type="ARBA" id="ARBA00022490"/>
    </source>
</evidence>
<dbReference type="EMBL" id="CAJRAY010000041">
    <property type="protein sequence ID" value="CAG5085625.1"/>
    <property type="molecule type" value="Genomic_DNA"/>
</dbReference>
<comment type="caution">
    <text evidence="2">The sequence shown here is derived from an EMBL/GenBank/DDBJ whole genome shotgun (WGS) entry which is preliminary data.</text>
</comment>
<dbReference type="InterPro" id="IPR016979">
    <property type="entry name" value="DUF2129"/>
</dbReference>
<evidence type="ECO:0000313" key="2">
    <source>
        <dbReference type="EMBL" id="CAG5085625.1"/>
    </source>
</evidence>